<accession>A0ABP3K116</accession>
<dbReference type="InterPro" id="IPR011698">
    <property type="entry name" value="GATase_3"/>
</dbReference>
<feature type="region of interest" description="Disordered" evidence="5">
    <location>
        <begin position="517"/>
        <end position="572"/>
    </location>
</feature>
<comment type="similarity">
    <text evidence="4">Belongs to the CobB/CobQ family. CobQ subfamily.</text>
</comment>
<dbReference type="Gene3D" id="3.40.50.880">
    <property type="match status" value="1"/>
</dbReference>
<dbReference type="PROSITE" id="PS51273">
    <property type="entry name" value="GATASE_TYPE_1"/>
    <property type="match status" value="1"/>
</dbReference>
<evidence type="ECO:0000256" key="1">
    <source>
        <dbReference type="ARBA" id="ARBA00004953"/>
    </source>
</evidence>
<dbReference type="HAMAP" id="MF_00028">
    <property type="entry name" value="CobQ"/>
    <property type="match status" value="1"/>
</dbReference>
<organism evidence="8 9">
    <name type="scientific">Streptomyces stramineus</name>
    <dbReference type="NCBI Taxonomy" id="173861"/>
    <lineage>
        <taxon>Bacteria</taxon>
        <taxon>Bacillati</taxon>
        <taxon>Actinomycetota</taxon>
        <taxon>Actinomycetes</taxon>
        <taxon>Kitasatosporales</taxon>
        <taxon>Streptomycetaceae</taxon>
        <taxon>Streptomyces</taxon>
    </lineage>
</organism>
<dbReference type="InterPro" id="IPR033949">
    <property type="entry name" value="CobQ_GATase1"/>
</dbReference>
<dbReference type="NCBIfam" id="NF001989">
    <property type="entry name" value="PRK00784.1"/>
    <property type="match status" value="1"/>
</dbReference>
<dbReference type="PANTHER" id="PTHR21343:SF1">
    <property type="entry name" value="COBYRIC ACID SYNTHASE"/>
    <property type="match status" value="1"/>
</dbReference>
<comment type="pathway">
    <text evidence="1 4">Cofactor biosynthesis; adenosylcobalamin biosynthesis.</text>
</comment>
<evidence type="ECO:0000313" key="9">
    <source>
        <dbReference type="Proteomes" id="UP001499895"/>
    </source>
</evidence>
<feature type="compositionally biased region" description="Pro residues" evidence="5">
    <location>
        <begin position="519"/>
        <end position="528"/>
    </location>
</feature>
<dbReference type="EMBL" id="BAAAHB010000033">
    <property type="protein sequence ID" value="GAA0468000.1"/>
    <property type="molecule type" value="Genomic_DNA"/>
</dbReference>
<protein>
    <recommendedName>
        <fullName evidence="4">Cobyric acid synthase</fullName>
    </recommendedName>
</protein>
<keyword evidence="9" id="KW-1185">Reference proteome</keyword>
<gene>
    <name evidence="4" type="primary">cobQ</name>
    <name evidence="8" type="ORF">GCM10009544_32830</name>
</gene>
<evidence type="ECO:0000256" key="4">
    <source>
        <dbReference type="HAMAP-Rule" id="MF_00028"/>
    </source>
</evidence>
<comment type="caution">
    <text evidence="8">The sequence shown here is derived from an EMBL/GenBank/DDBJ whole genome shotgun (WGS) entry which is preliminary data.</text>
</comment>
<dbReference type="SUPFAM" id="SSF52317">
    <property type="entry name" value="Class I glutamine amidotransferase-like"/>
    <property type="match status" value="1"/>
</dbReference>
<evidence type="ECO:0000313" key="8">
    <source>
        <dbReference type="EMBL" id="GAA0468000.1"/>
    </source>
</evidence>
<dbReference type="Pfam" id="PF07685">
    <property type="entry name" value="GATase_3"/>
    <property type="match status" value="1"/>
</dbReference>
<feature type="active site" evidence="4">
    <location>
        <position position="449"/>
    </location>
</feature>
<dbReference type="PANTHER" id="PTHR21343">
    <property type="entry name" value="DETHIOBIOTIN SYNTHETASE"/>
    <property type="match status" value="1"/>
</dbReference>
<dbReference type="Proteomes" id="UP001499895">
    <property type="component" value="Unassembled WGS sequence"/>
</dbReference>
<dbReference type="InterPro" id="IPR027417">
    <property type="entry name" value="P-loop_NTPase"/>
</dbReference>
<evidence type="ECO:0000256" key="2">
    <source>
        <dbReference type="ARBA" id="ARBA00022573"/>
    </source>
</evidence>
<name>A0ABP3K116_9ACTN</name>
<dbReference type="InterPro" id="IPR004459">
    <property type="entry name" value="CobQ_synth"/>
</dbReference>
<dbReference type="InterPro" id="IPR029062">
    <property type="entry name" value="Class_I_gatase-like"/>
</dbReference>
<proteinExistence type="inferred from homology"/>
<reference evidence="9" key="1">
    <citation type="journal article" date="2019" name="Int. J. Syst. Evol. Microbiol.">
        <title>The Global Catalogue of Microorganisms (GCM) 10K type strain sequencing project: providing services to taxonomists for standard genome sequencing and annotation.</title>
        <authorList>
            <consortium name="The Broad Institute Genomics Platform"/>
            <consortium name="The Broad Institute Genome Sequencing Center for Infectious Disease"/>
            <person name="Wu L."/>
            <person name="Ma J."/>
        </authorList>
    </citation>
    <scope>NUCLEOTIDE SEQUENCE [LARGE SCALE GENOMIC DNA]</scope>
    <source>
        <strain evidence="9">JCM 10649</strain>
    </source>
</reference>
<evidence type="ECO:0000256" key="5">
    <source>
        <dbReference type="SAM" id="MobiDB-lite"/>
    </source>
</evidence>
<feature type="domain" description="CobQ/CobB/MinD/ParA nucleotide binding" evidence="6">
    <location>
        <begin position="17"/>
        <end position="260"/>
    </location>
</feature>
<feature type="domain" description="CobB/CobQ-like glutamine amidotransferase" evidence="7">
    <location>
        <begin position="285"/>
        <end position="455"/>
    </location>
</feature>
<dbReference type="PROSITE" id="PS51274">
    <property type="entry name" value="GATASE_COBBQ"/>
    <property type="match status" value="1"/>
</dbReference>
<feature type="active site" description="Nucleophile" evidence="4">
    <location>
        <position position="364"/>
    </location>
</feature>
<dbReference type="InterPro" id="IPR002586">
    <property type="entry name" value="CobQ/CobB/MinD/ParA_Nub-bd_dom"/>
</dbReference>
<evidence type="ECO:0000256" key="3">
    <source>
        <dbReference type="ARBA" id="ARBA00022962"/>
    </source>
</evidence>
<dbReference type="SUPFAM" id="SSF52540">
    <property type="entry name" value="P-loop containing nucleoside triphosphate hydrolases"/>
    <property type="match status" value="1"/>
</dbReference>
<dbReference type="NCBIfam" id="TIGR00313">
    <property type="entry name" value="cobQ"/>
    <property type="match status" value="1"/>
</dbReference>
<dbReference type="Gene3D" id="3.40.50.300">
    <property type="entry name" value="P-loop containing nucleotide triphosphate hydrolases"/>
    <property type="match status" value="1"/>
</dbReference>
<comment type="function">
    <text evidence="4">Catalyzes amidations at positions B, D, E, and G on adenosylcobyrinic A,C-diamide. NH(2) groups are provided by glutamine, and one molecule of ATP is hydrogenolyzed for each amidation.</text>
</comment>
<keyword evidence="3 4" id="KW-0315">Glutamine amidotransferase</keyword>
<evidence type="ECO:0000259" key="6">
    <source>
        <dbReference type="Pfam" id="PF01656"/>
    </source>
</evidence>
<dbReference type="Pfam" id="PF01656">
    <property type="entry name" value="CbiA"/>
    <property type="match status" value="1"/>
</dbReference>
<sequence>MTADGSGPAGPLGGGLLVAGTTSDAGKSVVTAGICRWLVRKGVKVAPFKAQNMSLNSFVTREGAEIGRAQAMQAAAARVEPSALMNPVLLKPGSDRSSQVVLMGKPVGELSARGYFGGPGAPSGASPYEGRREALLGTVTECLEELRRTHDAVICEGAGSPAEINLRRTDIVNMGIARAARLPVVVVGDIDRGGVFASFFGTTALLSRADQELIAGYLVNKFRGDVSLLEPGLDMLRDLTGRPTVGVLPYAHGLGIDEEDGLRVSLRGAVRESVVAPPHGADVLRVAVCAVPLMSNFTDVDALAAEPGVVVRFVDRPEELTDADLVIVPGTRGTVRALAWLRERGLADALARRAAEGRPVLGICGGFQVLGERIEDEVESKAGTVAGLGLLPVRVRFAAEKTLARPVGRALGEPVEGYEIHHGVAEVLGGDEPFLDGCRVGAVWGTHWHGSLESDGFRRAFLRRVAEAAGRAFVPAPDTSFAALREEQLDRLGDLIEQHADTDALMRLIEGGVPAGLPFIPPGAPSPPARGDQSADRRDRLTPAGVGHSGTPSDPAVTDAASRIDSLEGGNA</sequence>
<evidence type="ECO:0000259" key="7">
    <source>
        <dbReference type="Pfam" id="PF07685"/>
    </source>
</evidence>
<dbReference type="CDD" id="cd01750">
    <property type="entry name" value="GATase1_CobQ"/>
    <property type="match status" value="1"/>
</dbReference>
<keyword evidence="2 4" id="KW-0169">Cobalamin biosynthesis</keyword>